<proteinExistence type="predicted"/>
<keyword evidence="1" id="KW-0812">Transmembrane</keyword>
<protein>
    <submittedName>
        <fullName evidence="2">Uncharacterized protein</fullName>
    </submittedName>
</protein>
<feature type="transmembrane region" description="Helical" evidence="1">
    <location>
        <begin position="171"/>
        <end position="189"/>
    </location>
</feature>
<dbReference type="EMBL" id="CP010070">
    <property type="protein sequence ID" value="AIZ56768.1"/>
    <property type="molecule type" value="Genomic_DNA"/>
</dbReference>
<feature type="transmembrane region" description="Helical" evidence="1">
    <location>
        <begin position="195"/>
        <end position="215"/>
    </location>
</feature>
<dbReference type="AlphaFoldDB" id="A0A0A7LCP2"/>
<keyword evidence="1" id="KW-1133">Transmembrane helix</keyword>
<reference evidence="2 3" key="1">
    <citation type="journal article" date="2014" name="Appl. Environ. Microbiol.">
        <title>Comparative Genome Analysis of 'Candidatus Methanoplasma termitum' Indicates a New Mode of Energy Metabolism in the Seventh Order of Methanogens.</title>
        <authorList>
            <person name="Lang K."/>
            <person name="Schuldes J."/>
            <person name="Klingl A."/>
            <person name="Poehlein A."/>
            <person name="Daniel R."/>
            <person name="Brune A."/>
        </authorList>
    </citation>
    <scope>NUCLEOTIDE SEQUENCE [LARGE SCALE GENOMIC DNA]</scope>
    <source>
        <strain evidence="3">Mpt1</strain>
    </source>
</reference>
<evidence type="ECO:0000256" key="1">
    <source>
        <dbReference type="SAM" id="Phobius"/>
    </source>
</evidence>
<keyword evidence="3" id="KW-1185">Reference proteome</keyword>
<sequence>MYAAGIMAFAPTLILMYAVLRNYTYPKVEQPFFSDPRFFWLFVIGLIAGTFLFAFNAFLTGRTNMDQLTQLIYRMLFAVIQCLAMVAIINLKRFHGKSDTVFYGYGLGLGVGCTLAFGTIFISGSLISMGEDVGIPEYAWVVLIGLAYVLIVSAIGTTIGEGIARKRPMEFAMQAILIYAVFNIIIWAAFSADIIALYICLILALIVAAVYFYYIMHVKLSGVIRDVLRMEGNKRKDVPR</sequence>
<dbReference type="Proteomes" id="UP000030787">
    <property type="component" value="Chromosome"/>
</dbReference>
<keyword evidence="1" id="KW-0472">Membrane</keyword>
<name>A0A0A7LCP2_9ARCH</name>
<feature type="transmembrane region" description="Helical" evidence="1">
    <location>
        <begin position="138"/>
        <end position="159"/>
    </location>
</feature>
<evidence type="ECO:0000313" key="3">
    <source>
        <dbReference type="Proteomes" id="UP000030787"/>
    </source>
</evidence>
<evidence type="ECO:0000313" key="2">
    <source>
        <dbReference type="EMBL" id="AIZ56768.1"/>
    </source>
</evidence>
<feature type="transmembrane region" description="Helical" evidence="1">
    <location>
        <begin position="38"/>
        <end position="59"/>
    </location>
</feature>
<feature type="transmembrane region" description="Helical" evidence="1">
    <location>
        <begin position="103"/>
        <end position="126"/>
    </location>
</feature>
<gene>
    <name evidence="2" type="ORF">Mpt1_c08920</name>
</gene>
<accession>A0A0A7LCP2</accession>
<feature type="transmembrane region" description="Helical" evidence="1">
    <location>
        <begin position="6"/>
        <end position="26"/>
    </location>
</feature>
<dbReference type="KEGG" id="mear:Mpt1_c08920"/>
<dbReference type="HOGENOM" id="CLU_1154312_0_0_2"/>
<organism evidence="2 3">
    <name type="scientific">Candidatus Methanoplasma termitum</name>
    <dbReference type="NCBI Taxonomy" id="1577791"/>
    <lineage>
        <taxon>Archaea</taxon>
        <taxon>Methanobacteriati</taxon>
        <taxon>Thermoplasmatota</taxon>
        <taxon>Thermoplasmata</taxon>
        <taxon>Methanomassiliicoccales</taxon>
        <taxon>Methanomassiliicoccaceae</taxon>
        <taxon>Candidatus Methanoplasma</taxon>
    </lineage>
</organism>
<feature type="transmembrane region" description="Helical" evidence="1">
    <location>
        <begin position="71"/>
        <end position="91"/>
    </location>
</feature>